<evidence type="ECO:0000259" key="2">
    <source>
        <dbReference type="Pfam" id="PF20148"/>
    </source>
</evidence>
<dbReference type="NCBIfam" id="TIGR01643">
    <property type="entry name" value="YD_repeat_2x"/>
    <property type="match status" value="2"/>
</dbReference>
<dbReference type="Pfam" id="PF20148">
    <property type="entry name" value="DUF6531"/>
    <property type="match status" value="1"/>
</dbReference>
<evidence type="ECO:0000256" key="1">
    <source>
        <dbReference type="SAM" id="MobiDB-lite"/>
    </source>
</evidence>
<feature type="region of interest" description="Disordered" evidence="1">
    <location>
        <begin position="1866"/>
        <end position="1899"/>
    </location>
</feature>
<evidence type="ECO:0000313" key="4">
    <source>
        <dbReference type="Proteomes" id="UP000183561"/>
    </source>
</evidence>
<dbReference type="NCBIfam" id="TIGR03696">
    <property type="entry name" value="Rhs_assc_core"/>
    <property type="match status" value="1"/>
</dbReference>
<proteinExistence type="predicted"/>
<gene>
    <name evidence="3" type="ORF">SAMN04490239_0019</name>
</gene>
<dbReference type="PANTHER" id="PTHR32305">
    <property type="match status" value="1"/>
</dbReference>
<feature type="region of interest" description="Disordered" evidence="1">
    <location>
        <begin position="119"/>
        <end position="139"/>
    </location>
</feature>
<dbReference type="InterPro" id="IPR006530">
    <property type="entry name" value="YD"/>
</dbReference>
<keyword evidence="4" id="KW-1185">Reference proteome</keyword>
<dbReference type="Proteomes" id="UP000183561">
    <property type="component" value="Unassembled WGS sequence"/>
</dbReference>
<feature type="domain" description="DUF6531" evidence="2">
    <location>
        <begin position="144"/>
        <end position="217"/>
    </location>
</feature>
<dbReference type="EMBL" id="FNSV01000001">
    <property type="protein sequence ID" value="SEB29111.1"/>
    <property type="molecule type" value="Genomic_DNA"/>
</dbReference>
<dbReference type="InterPro" id="IPR031325">
    <property type="entry name" value="RHS_repeat"/>
</dbReference>
<sequence>MPPPDGPKIICQIPSAIHPGTWLVTFDAMCDSPLARPLGEVPAATPPPGGDSADSLGAPSPPVDTGEPQPAPAEPDPRPLTQQYLDPSNPLPDYAVADALEAAGTATEEIDEAVEDVKRNRPPRHQPHPSFGQPDRQGGVQVAEPVLVATGQFEARFTDVVLPSAGGMDLRLDRVYRSGEPWFGPWGWNWDHNYDVYGRELADGGLAVWTGDLNENVFPRRPDGSYGAPRGVRQRLERVDGVGPTDRQYRLRDISGITRVLARPPGFPLTERFPLVRVEDRFGNGHDLLYDAEGRLARVADKDGRFLRFEYGDCGLLEALADHTGRTWRYTHDVDIEHLAAVTTPPTPDSPDGMTTRFEYDRFRTHPALLHGLIRVIDSVGRCTVENEYGSDPGSLDFGRVVRQVYGVWEALYAATLLQDVPLAAELVDAPARRVEVIDPGVLHVYTFNSFGDLLDHRFRLVRDGSMRVLAHTWRYDEQGNVVSRWEPDGLGVGMTYDSGNQDPRATGNVLTISLIAPPTAIAPSRTVMRCTYEPRNHQLATMTNEAGHVTRLTYDTDTDPRGVGALMTVEHPVATLPDGTAQTAIEHFTYSPEGFVTEHTSAVGRGTRLSYGTTGPAAGLLIERASGADPELEREHYTYDAWGNVVTVTDGSGAQFEHEFDALGRVLRTRRPPVDGSTGDITYRYGPDGQIAAVETPAGQCQDLLAGESTINQTFVFDVVGQLVETTYAANTTMPRRWCFVRDGEGFPLRVTDPVGRLLTVRYDERHLVLDERIELSGETRNVRQRFDRGGRVVESTDGAARKVNFSYDGWGRLRWVDSPGNADTRTRTNYEYAEDDALTRITITGDTGSGTSASLLDVRQSWDERGRLVRREVGTRVTVFRHDSDELVVETIDERGASTRYNYDSVGRLRETIDAVGDRVTCEYDVRGLPVALVAADTAGTHRVEETWDPRRRLASKRDDAGTTTFAYDDRDLLTGSVDPSGSSCSLQYDAVGDLIGTALGADDPIAHRWTRDSGGRVTSYTDPAGAVTRWDWTIDDRWSRRIRPSGRVDVRDFDEVGEVKAETAPSGCSVSFDRGADGLITRARWTAAPGFDSLDDLTIHRDGAGRPVRMTQGATVLGLGWDEQGRLVEEDGPGGRTHAQHDDAAGHVDLRYPDGRVDRHLLDPLGRVTEIRRERTGDAALTTYPPGAVLARYGFARGEQLNRRELANGTATSLHHDTVLRTTDVRHLAADGTALADVHYLHDATGRRRARLTDDVSHGNRVYDHDVTGQVSMERRGIAGVATGPTPSPAEQLARIADLVGQPGEETNWTANAAGAIDETRTPAAAGLIIERFTLDADHAPSSIERTTPAGIVVAPVVHDADGRRTRDPRFDYRYDAAGRLVQVSAGGSVIFRQAYDPLGRVVERTSGPTVRRTAYFGGVAVAESDRAGIPRRQTVFGPSGDPIVLVSDGTDHFGHADAHSCLICVTDAAGAVQTRYDYGAFGATRVLGPDGTTPQPSPNVPPTWAGHTLITGSVLYDMRGRVYDPVTARFLQRDPRGAINSADPYAVAGGDPVDLLDPTGELIPAVIAVPIILGAVFGAGYSAYDAVEHPEDYEGAGILKPFGYTVVGAGIGWLSALGGIAAGAAVTLGFGGTSAGGSAAGGFGWLSWQGFAIASAESGAYWTISRTGFHWLFPELEDAPSLRTLGTDMATGGVLRVAGPAIKRIIPVTVWNSAEVAVRETAEGMRLALRGSWQAFGSEVPLVLRAQTGRQTLAVKRWFRENRLFKSKSREYWKLQGGAAGKDLSHIFIAHSANRQPLPEWAEPFRNAGFNLLEMPKDLNRWLGRYMYREEAFRHAVLGTLTATGLTAAALTREVQNWGTEGSGVHPWASPRDPNSLATPNAPAVTVHSPKGAKP</sequence>
<dbReference type="InterPro" id="IPR022385">
    <property type="entry name" value="Rhs_assc_core"/>
</dbReference>
<name>A0A1H4I5B0_9NOCA</name>
<organism evidence="3 4">
    <name type="scientific">Rhodococcus koreensis</name>
    <dbReference type="NCBI Taxonomy" id="99653"/>
    <lineage>
        <taxon>Bacteria</taxon>
        <taxon>Bacillati</taxon>
        <taxon>Actinomycetota</taxon>
        <taxon>Actinomycetes</taxon>
        <taxon>Mycobacteriales</taxon>
        <taxon>Nocardiaceae</taxon>
        <taxon>Rhodococcus</taxon>
    </lineage>
</organism>
<dbReference type="Gene3D" id="2.180.10.10">
    <property type="entry name" value="RHS repeat-associated core"/>
    <property type="match status" value="4"/>
</dbReference>
<dbReference type="PANTHER" id="PTHR32305:SF15">
    <property type="entry name" value="PROTEIN RHSA-RELATED"/>
    <property type="match status" value="1"/>
</dbReference>
<dbReference type="Pfam" id="PF05593">
    <property type="entry name" value="RHS_repeat"/>
    <property type="match status" value="1"/>
</dbReference>
<reference evidence="4" key="1">
    <citation type="submission" date="2016-10" db="EMBL/GenBank/DDBJ databases">
        <authorList>
            <person name="Varghese N."/>
            <person name="Submissions S."/>
        </authorList>
    </citation>
    <scope>NUCLEOTIDE SEQUENCE [LARGE SCALE GENOMIC DNA]</scope>
    <source>
        <strain evidence="4">DSM 44498</strain>
    </source>
</reference>
<dbReference type="OrthoDB" id="291011at2"/>
<accession>A0A1H4I5B0</accession>
<feature type="region of interest" description="Disordered" evidence="1">
    <location>
        <begin position="34"/>
        <end position="93"/>
    </location>
</feature>
<evidence type="ECO:0000313" key="3">
    <source>
        <dbReference type="EMBL" id="SEB29111.1"/>
    </source>
</evidence>
<dbReference type="InterPro" id="IPR045351">
    <property type="entry name" value="DUF6531"/>
</dbReference>
<dbReference type="InterPro" id="IPR050708">
    <property type="entry name" value="T6SS_VgrG/RHS"/>
</dbReference>
<protein>
    <submittedName>
        <fullName evidence="3">RHS repeat-associated core domain-containing protein</fullName>
    </submittedName>
</protein>